<gene>
    <name evidence="1" type="ORF">FOZ62_019744</name>
</gene>
<evidence type="ECO:0000313" key="2">
    <source>
        <dbReference type="Proteomes" id="UP000574390"/>
    </source>
</evidence>
<evidence type="ECO:0000313" key="1">
    <source>
        <dbReference type="EMBL" id="KAF4743470.1"/>
    </source>
</evidence>
<comment type="caution">
    <text evidence="1">The sequence shown here is derived from an EMBL/GenBank/DDBJ whole genome shotgun (WGS) entry which is preliminary data.</text>
</comment>
<reference evidence="1 2" key="1">
    <citation type="submission" date="2020-04" db="EMBL/GenBank/DDBJ databases">
        <title>Perkinsus olseni comparative genomics.</title>
        <authorList>
            <person name="Bogema D.R."/>
        </authorList>
    </citation>
    <scope>NUCLEOTIDE SEQUENCE [LARGE SCALE GENOMIC DNA]</scope>
    <source>
        <strain evidence="1">ATCC PRA-205</strain>
    </source>
</reference>
<dbReference type="AlphaFoldDB" id="A0A7J6TGH8"/>
<name>A0A7J6TGH8_PEROL</name>
<sequence>DATARSRGGRMEYLFEFCRDHGMLRKENSSTGKFVPTLYGHPVCWDSLAWFFGVSKTRINEIAKMAKENIKHVKPRYEMYSVRQHELSGHAFVCDFLGHVFRSIGEYQPDTCALILPFATRVLLCQYLRAKWEDQAIKLCLTYRWTVQGHLGTGREARVSLKAADHCHNQ</sequence>
<dbReference type="Proteomes" id="UP000574390">
    <property type="component" value="Unassembled WGS sequence"/>
</dbReference>
<protein>
    <submittedName>
        <fullName evidence="1">Uncharacterized protein</fullName>
    </submittedName>
</protein>
<dbReference type="EMBL" id="JABANM010007929">
    <property type="protein sequence ID" value="KAF4743470.1"/>
    <property type="molecule type" value="Genomic_DNA"/>
</dbReference>
<feature type="non-terminal residue" evidence="1">
    <location>
        <position position="1"/>
    </location>
</feature>
<proteinExistence type="predicted"/>
<organism evidence="1 2">
    <name type="scientific">Perkinsus olseni</name>
    <name type="common">Perkinsus atlanticus</name>
    <dbReference type="NCBI Taxonomy" id="32597"/>
    <lineage>
        <taxon>Eukaryota</taxon>
        <taxon>Sar</taxon>
        <taxon>Alveolata</taxon>
        <taxon>Perkinsozoa</taxon>
        <taxon>Perkinsea</taxon>
        <taxon>Perkinsida</taxon>
        <taxon>Perkinsidae</taxon>
        <taxon>Perkinsus</taxon>
    </lineage>
</organism>
<accession>A0A7J6TGH8</accession>
<feature type="non-terminal residue" evidence="1">
    <location>
        <position position="170"/>
    </location>
</feature>